<accession>A0A9W8U6L1</accession>
<protein>
    <submittedName>
        <fullName evidence="2">Uncharacterized protein</fullName>
    </submittedName>
</protein>
<keyword evidence="3" id="KW-1185">Reference proteome</keyword>
<gene>
    <name evidence="2" type="ORF">NW766_010123</name>
</gene>
<dbReference type="AlphaFoldDB" id="A0A9W8U6L1"/>
<evidence type="ECO:0000256" key="1">
    <source>
        <dbReference type="SAM" id="SignalP"/>
    </source>
</evidence>
<feature type="chain" id="PRO_5040833127" evidence="1">
    <location>
        <begin position="19"/>
        <end position="117"/>
    </location>
</feature>
<sequence length="117" mass="12876">MQSSILLIASVLAAFSQAAPQATPPSGEAAEIHIFDQESCTRAEITSRIRVSAKDTFKCTKFPSDKPVKSIWTKHLSEGCILETYSDLVCTMDRHDMSTKACLSGDKYYGSYMIVCN</sequence>
<evidence type="ECO:0000313" key="3">
    <source>
        <dbReference type="Proteomes" id="UP001152130"/>
    </source>
</evidence>
<dbReference type="Proteomes" id="UP001152130">
    <property type="component" value="Unassembled WGS sequence"/>
</dbReference>
<dbReference type="OrthoDB" id="4691160at2759"/>
<reference evidence="2" key="1">
    <citation type="submission" date="2022-10" db="EMBL/GenBank/DDBJ databases">
        <title>Fusarium specimens isolated from Avocado Roots.</title>
        <authorList>
            <person name="Stajich J."/>
            <person name="Roper C."/>
            <person name="Heimlech-Rivalta G."/>
        </authorList>
    </citation>
    <scope>NUCLEOTIDE SEQUENCE</scope>
    <source>
        <strain evidence="2">CF00143</strain>
    </source>
</reference>
<dbReference type="EMBL" id="JAPDHF010000017">
    <property type="protein sequence ID" value="KAJ4007438.1"/>
    <property type="molecule type" value="Genomic_DNA"/>
</dbReference>
<keyword evidence="1" id="KW-0732">Signal</keyword>
<comment type="caution">
    <text evidence="2">The sequence shown here is derived from an EMBL/GenBank/DDBJ whole genome shotgun (WGS) entry which is preliminary data.</text>
</comment>
<evidence type="ECO:0000313" key="2">
    <source>
        <dbReference type="EMBL" id="KAJ4007438.1"/>
    </source>
</evidence>
<feature type="signal peptide" evidence="1">
    <location>
        <begin position="1"/>
        <end position="18"/>
    </location>
</feature>
<proteinExistence type="predicted"/>
<organism evidence="2 3">
    <name type="scientific">Fusarium irregulare</name>
    <dbReference type="NCBI Taxonomy" id="2494466"/>
    <lineage>
        <taxon>Eukaryota</taxon>
        <taxon>Fungi</taxon>
        <taxon>Dikarya</taxon>
        <taxon>Ascomycota</taxon>
        <taxon>Pezizomycotina</taxon>
        <taxon>Sordariomycetes</taxon>
        <taxon>Hypocreomycetidae</taxon>
        <taxon>Hypocreales</taxon>
        <taxon>Nectriaceae</taxon>
        <taxon>Fusarium</taxon>
        <taxon>Fusarium incarnatum-equiseti species complex</taxon>
    </lineage>
</organism>
<name>A0A9W8U6L1_9HYPO</name>